<keyword evidence="2" id="KW-0812">Transmembrane</keyword>
<evidence type="ECO:0000313" key="3">
    <source>
        <dbReference type="EMBL" id="OXA37940.1"/>
    </source>
</evidence>
<dbReference type="EMBL" id="LNIX01000050">
    <property type="protein sequence ID" value="OXA37940.1"/>
    <property type="molecule type" value="Genomic_DNA"/>
</dbReference>
<keyword evidence="2" id="KW-1133">Transmembrane helix</keyword>
<feature type="transmembrane region" description="Helical" evidence="2">
    <location>
        <begin position="176"/>
        <end position="197"/>
    </location>
</feature>
<keyword evidence="4" id="KW-1185">Reference proteome</keyword>
<comment type="caution">
    <text evidence="3">The sequence shown here is derived from an EMBL/GenBank/DDBJ whole genome shotgun (WGS) entry which is preliminary data.</text>
</comment>
<feature type="transmembrane region" description="Helical" evidence="2">
    <location>
        <begin position="460"/>
        <end position="476"/>
    </location>
</feature>
<evidence type="ECO:0000256" key="2">
    <source>
        <dbReference type="SAM" id="Phobius"/>
    </source>
</evidence>
<feature type="transmembrane region" description="Helical" evidence="2">
    <location>
        <begin position="338"/>
        <end position="365"/>
    </location>
</feature>
<proteinExistence type="predicted"/>
<reference evidence="3 4" key="1">
    <citation type="submission" date="2015-12" db="EMBL/GenBank/DDBJ databases">
        <title>The genome of Folsomia candida.</title>
        <authorList>
            <person name="Faddeeva A."/>
            <person name="Derks M.F."/>
            <person name="Anvar Y."/>
            <person name="Smit S."/>
            <person name="Van Straalen N."/>
            <person name="Roelofs D."/>
        </authorList>
    </citation>
    <scope>NUCLEOTIDE SEQUENCE [LARGE SCALE GENOMIC DNA]</scope>
    <source>
        <strain evidence="3 4">VU population</strain>
        <tissue evidence="3">Whole body</tissue>
    </source>
</reference>
<feature type="region of interest" description="Disordered" evidence="1">
    <location>
        <begin position="615"/>
        <end position="665"/>
    </location>
</feature>
<evidence type="ECO:0000256" key="1">
    <source>
        <dbReference type="SAM" id="MobiDB-lite"/>
    </source>
</evidence>
<dbReference type="Proteomes" id="UP000198287">
    <property type="component" value="Unassembled WGS sequence"/>
</dbReference>
<feature type="transmembrane region" description="Helical" evidence="2">
    <location>
        <begin position="385"/>
        <end position="407"/>
    </location>
</feature>
<gene>
    <name evidence="3" type="ORF">Fcan01_27302</name>
</gene>
<name>A0A226CYR7_FOLCA</name>
<feature type="transmembrane region" description="Helical" evidence="2">
    <location>
        <begin position="86"/>
        <end position="106"/>
    </location>
</feature>
<accession>A0A226CYR7</accession>
<feature type="transmembrane region" description="Helical" evidence="2">
    <location>
        <begin position="217"/>
        <end position="238"/>
    </location>
</feature>
<dbReference type="AlphaFoldDB" id="A0A226CYR7"/>
<feature type="compositionally biased region" description="Polar residues" evidence="1">
    <location>
        <begin position="618"/>
        <end position="638"/>
    </location>
</feature>
<keyword evidence="2" id="KW-0472">Membrane</keyword>
<protein>
    <submittedName>
        <fullName evidence="3">Uncharacterized protein</fullName>
    </submittedName>
</protein>
<feature type="region of interest" description="Disordered" evidence="1">
    <location>
        <begin position="554"/>
        <end position="579"/>
    </location>
</feature>
<organism evidence="3 4">
    <name type="scientific">Folsomia candida</name>
    <name type="common">Springtail</name>
    <dbReference type="NCBI Taxonomy" id="158441"/>
    <lineage>
        <taxon>Eukaryota</taxon>
        <taxon>Metazoa</taxon>
        <taxon>Ecdysozoa</taxon>
        <taxon>Arthropoda</taxon>
        <taxon>Hexapoda</taxon>
        <taxon>Collembola</taxon>
        <taxon>Entomobryomorpha</taxon>
        <taxon>Isotomoidea</taxon>
        <taxon>Isotomidae</taxon>
        <taxon>Proisotominae</taxon>
        <taxon>Folsomia</taxon>
    </lineage>
</organism>
<sequence>MFCFIQEIGQYPLGLPAGIEGGEGHPYFNYAQANVNYPQYQQALIFAQPGPERVIGPCQAWMVVHVLISAAHYGFLIQQILEFGKYFAITLVLSGVLWACYTFYVVHCFALEIWVYENAHGGENVGGMMPPAPPQQSAYYQPAQPNVNYSNVKVVTHPRQSAQQQHSQQFKKPERILGACQLWMIVHVIINAVNFAFSMQQMLSHDNFGPATLVLSGVLWACYTFYVVHCFALEIWLYENAHGGENLGGMMPPPPQQSAYYQPAQPNVNYSQANVVSHAQQSAQKQYSQHYQKPELLCLITCLVLILDATRPNTPPFLRTAEKKDIYAYRAGMGAASAVVLVFSVLLFVGAHELLCLITCLVLILDATRPNTPPFLRTAEKKDIYAYRAGMGAASAVVLVFSVLLFVGAHERDMASCRLWFVVRIFLDVVFVVFAVQQIVESRNYPQAVYILVLRIPLSLYYLYVVQCFMLEIWLYENARKMSGEMTPAYQSPNVNYSSAKVINKEQSARKKSQQPEVCFMLEIWLYENARKISGGITPACQPPNANYSSAKVINQQEQSARRKSQKPEVEKATGTPASAAVMPSSQIALLFVRGQCFMLEIWLYENARKMSGERTPAYQSPNANYSSSKVINHQQQSARRKSQKLEVEKGTGTPPSAAVMPSSQ</sequence>
<evidence type="ECO:0000313" key="4">
    <source>
        <dbReference type="Proteomes" id="UP000198287"/>
    </source>
</evidence>
<feature type="transmembrane region" description="Helical" evidence="2">
    <location>
        <begin position="419"/>
        <end position="440"/>
    </location>
</feature>